<feature type="compositionally biased region" description="Low complexity" evidence="1">
    <location>
        <begin position="100"/>
        <end position="125"/>
    </location>
</feature>
<dbReference type="EMBL" id="ML002248">
    <property type="protein sequence ID" value="RKP39724.1"/>
    <property type="molecule type" value="Genomic_DNA"/>
</dbReference>
<name>A0A4Q0A125_9FUNG</name>
<protein>
    <submittedName>
        <fullName evidence="2">Uncharacterized protein</fullName>
    </submittedName>
</protein>
<keyword evidence="3" id="KW-1185">Reference proteome</keyword>
<feature type="region of interest" description="Disordered" evidence="1">
    <location>
        <begin position="14"/>
        <end position="82"/>
    </location>
</feature>
<feature type="compositionally biased region" description="Basic and acidic residues" evidence="1">
    <location>
        <begin position="31"/>
        <end position="42"/>
    </location>
</feature>
<feature type="compositionally biased region" description="Basic and acidic residues" evidence="1">
    <location>
        <begin position="67"/>
        <end position="76"/>
    </location>
</feature>
<dbReference type="Proteomes" id="UP000268162">
    <property type="component" value="Unassembled WGS sequence"/>
</dbReference>
<organism evidence="2 3">
    <name type="scientific">Dimargaris cristalligena</name>
    <dbReference type="NCBI Taxonomy" id="215637"/>
    <lineage>
        <taxon>Eukaryota</taxon>
        <taxon>Fungi</taxon>
        <taxon>Fungi incertae sedis</taxon>
        <taxon>Zoopagomycota</taxon>
        <taxon>Kickxellomycotina</taxon>
        <taxon>Dimargaritomycetes</taxon>
        <taxon>Dimargaritales</taxon>
        <taxon>Dimargaritaceae</taxon>
        <taxon>Dimargaris</taxon>
    </lineage>
</organism>
<gene>
    <name evidence="2" type="ORF">BJ085DRAFT_36902</name>
</gene>
<sequence>MFGHIGFIVPAHVSSSSTYSTSNVPISTQSERFRDDHARDNAEGTNRSSPQGEGDISPNNQPSSHTSHHDSADTPPRRNRRSWLRMNSVGSILRTVSSFSSSSSSLVPPNSAASVSPPVTTSTPVNRSPAATAEQGSMSNEVIEEILKSLADAIRLETRSSFTPRIIINHYGNLFETLLASLFIIAARNHATHDSTELRTNPMALLTHSTSTSASTSPKSSVTWRRIEAVILAETKLVSVDALPLSLLVRYFTPLFVVKLASDRLLSDFMVALWTSQSFPLAVYDQLRMARGPMGKIVHGTLRPAEWWKEISMETQHTMVKSLTMLVTAYCVSRRRFAPLEDALRTLASMPRYAEVWLTAKGNPMMFGWGGTPGQGPNPILLTTLVLLDQSKFDLSGMIYRLGNPFLTSVYRRYFVEGNKARLIAHYQPYYQNDFFHYQMTHDFKTRVYWPVVPRIKKHLQSQESERYADVADALEDTANHSEPPPPYGAPLRNHSEPPPPTYDQIVQE</sequence>
<proteinExistence type="predicted"/>
<evidence type="ECO:0000256" key="1">
    <source>
        <dbReference type="SAM" id="MobiDB-lite"/>
    </source>
</evidence>
<evidence type="ECO:0000313" key="2">
    <source>
        <dbReference type="EMBL" id="RKP39724.1"/>
    </source>
</evidence>
<accession>A0A4Q0A125</accession>
<reference evidence="3" key="1">
    <citation type="journal article" date="2018" name="Nat. Microbiol.">
        <title>Leveraging single-cell genomics to expand the fungal tree of life.</title>
        <authorList>
            <person name="Ahrendt S.R."/>
            <person name="Quandt C.A."/>
            <person name="Ciobanu D."/>
            <person name="Clum A."/>
            <person name="Salamov A."/>
            <person name="Andreopoulos B."/>
            <person name="Cheng J.F."/>
            <person name="Woyke T."/>
            <person name="Pelin A."/>
            <person name="Henrissat B."/>
            <person name="Reynolds N.K."/>
            <person name="Benny G.L."/>
            <person name="Smith M.E."/>
            <person name="James T.Y."/>
            <person name="Grigoriev I.V."/>
        </authorList>
    </citation>
    <scope>NUCLEOTIDE SEQUENCE [LARGE SCALE GENOMIC DNA]</scope>
    <source>
        <strain evidence="3">RSA 468</strain>
    </source>
</reference>
<evidence type="ECO:0000313" key="3">
    <source>
        <dbReference type="Proteomes" id="UP000268162"/>
    </source>
</evidence>
<feature type="compositionally biased region" description="Polar residues" evidence="1">
    <location>
        <begin position="43"/>
        <end position="62"/>
    </location>
</feature>
<dbReference type="AlphaFoldDB" id="A0A4Q0A125"/>
<feature type="region of interest" description="Disordered" evidence="1">
    <location>
        <begin position="467"/>
        <end position="509"/>
    </location>
</feature>
<feature type="region of interest" description="Disordered" evidence="1">
    <location>
        <begin position="100"/>
        <end position="137"/>
    </location>
</feature>